<dbReference type="RefSeq" id="WP_182621415.1">
    <property type="nucleotide sequence ID" value="NZ_JACIUV010000001.1"/>
</dbReference>
<dbReference type="AlphaFoldDB" id="A0A7W3YTI2"/>
<feature type="transmembrane region" description="Helical" evidence="1">
    <location>
        <begin position="168"/>
        <end position="188"/>
    </location>
</feature>
<feature type="transmembrane region" description="Helical" evidence="1">
    <location>
        <begin position="69"/>
        <end position="88"/>
    </location>
</feature>
<proteinExistence type="predicted"/>
<dbReference type="EMBL" id="JACIUV010000001">
    <property type="protein sequence ID" value="MBB1116071.1"/>
    <property type="molecule type" value="Genomic_DNA"/>
</dbReference>
<feature type="transmembrane region" description="Helical" evidence="1">
    <location>
        <begin position="41"/>
        <end position="63"/>
    </location>
</feature>
<dbReference type="Proteomes" id="UP000550609">
    <property type="component" value="Unassembled WGS sequence"/>
</dbReference>
<keyword evidence="1" id="KW-1133">Transmembrane helix</keyword>
<protein>
    <recommendedName>
        <fullName evidence="4">DUF2306 domain-containing protein</fullName>
    </recommendedName>
</protein>
<feature type="transmembrane region" description="Helical" evidence="1">
    <location>
        <begin position="6"/>
        <end position="29"/>
    </location>
</feature>
<gene>
    <name evidence="2" type="ORF">H4O09_03185</name>
</gene>
<feature type="transmembrane region" description="Helical" evidence="1">
    <location>
        <begin position="200"/>
        <end position="221"/>
    </location>
</feature>
<organism evidence="2 3">
    <name type="scientific">Stenotrophomonas koreensis</name>
    <dbReference type="NCBI Taxonomy" id="266128"/>
    <lineage>
        <taxon>Bacteria</taxon>
        <taxon>Pseudomonadati</taxon>
        <taxon>Pseudomonadota</taxon>
        <taxon>Gammaproteobacteria</taxon>
        <taxon>Lysobacterales</taxon>
        <taxon>Lysobacteraceae</taxon>
        <taxon>Stenotrophomonas</taxon>
    </lineage>
</organism>
<evidence type="ECO:0008006" key="4">
    <source>
        <dbReference type="Google" id="ProtNLM"/>
    </source>
</evidence>
<evidence type="ECO:0000313" key="2">
    <source>
        <dbReference type="EMBL" id="MBB1116071.1"/>
    </source>
</evidence>
<comment type="caution">
    <text evidence="2">The sequence shown here is derived from an EMBL/GenBank/DDBJ whole genome shotgun (WGS) entry which is preliminary data.</text>
</comment>
<accession>A0A7W3YTI2</accession>
<reference evidence="2 3" key="1">
    <citation type="submission" date="2020-08" db="EMBL/GenBank/DDBJ databases">
        <title>Stenotrophomonas sp. W1S232.</title>
        <authorList>
            <person name="Deng Y."/>
        </authorList>
    </citation>
    <scope>NUCLEOTIDE SEQUENCE [LARGE SCALE GENOMIC DNA]</scope>
    <source>
        <strain evidence="2 3">W1S232</strain>
    </source>
</reference>
<keyword evidence="1" id="KW-0472">Membrane</keyword>
<evidence type="ECO:0000256" key="1">
    <source>
        <dbReference type="SAM" id="Phobius"/>
    </source>
</evidence>
<feature type="transmembrane region" description="Helical" evidence="1">
    <location>
        <begin position="130"/>
        <end position="147"/>
    </location>
</feature>
<feature type="transmembrane region" description="Helical" evidence="1">
    <location>
        <begin position="100"/>
        <end position="124"/>
    </location>
</feature>
<name>A0A7W3YTI2_9GAMM</name>
<sequence length="236" mass="26473">MPAYGLIVALHVLAGGVGLFCFWSAAVLGKGSPGHRAVGKGFLLAMLVVMLTSLPMAVEFAWYRQQPLIALYLLYLMALTGNALWLSWRAVTDKRDWRVLVARPGWALSLWPMLLFALAVLLAGVLTGQVLFLSFSLIGLWAGWRMWRFARRGPQRPDWALRQHYQSMLGAGIATHVGFLSIGMRPVWRWLHQHTQVPGAVIELFPWIAPVSVALLASWWLERRYGRTRAAAVTSR</sequence>
<evidence type="ECO:0000313" key="3">
    <source>
        <dbReference type="Proteomes" id="UP000550609"/>
    </source>
</evidence>
<keyword evidence="1" id="KW-0812">Transmembrane</keyword>